<evidence type="ECO:0000313" key="2">
    <source>
        <dbReference type="EMBL" id="CAI9288461.1"/>
    </source>
</evidence>
<gene>
    <name evidence="2" type="ORF">LSALG_LOCUS27760</name>
</gene>
<evidence type="ECO:0000256" key="1">
    <source>
        <dbReference type="SAM" id="MobiDB-lite"/>
    </source>
</evidence>
<name>A0AA36E9S5_LACSI</name>
<evidence type="ECO:0000313" key="3">
    <source>
        <dbReference type="Proteomes" id="UP001177003"/>
    </source>
</evidence>
<organism evidence="2 3">
    <name type="scientific">Lactuca saligna</name>
    <name type="common">Willowleaf lettuce</name>
    <dbReference type="NCBI Taxonomy" id="75948"/>
    <lineage>
        <taxon>Eukaryota</taxon>
        <taxon>Viridiplantae</taxon>
        <taxon>Streptophyta</taxon>
        <taxon>Embryophyta</taxon>
        <taxon>Tracheophyta</taxon>
        <taxon>Spermatophyta</taxon>
        <taxon>Magnoliopsida</taxon>
        <taxon>eudicotyledons</taxon>
        <taxon>Gunneridae</taxon>
        <taxon>Pentapetalae</taxon>
        <taxon>asterids</taxon>
        <taxon>campanulids</taxon>
        <taxon>Asterales</taxon>
        <taxon>Asteraceae</taxon>
        <taxon>Cichorioideae</taxon>
        <taxon>Cichorieae</taxon>
        <taxon>Lactucinae</taxon>
        <taxon>Lactuca</taxon>
    </lineage>
</organism>
<accession>A0AA36E9S5</accession>
<keyword evidence="3" id="KW-1185">Reference proteome</keyword>
<sequence length="182" mass="21074">MVNWRIRQEWEEYDLQSSYADNPCMFSYGTFWCEPFGGTPMEQDEPNSEKAGEYSQASKDSHDSDDTEDSEYTQDSDYIVDEDNLLDDPEVDMKNFHLNIDKEVEWVGSFPDDRDEAVEGNEELEVINTEEFVSASSLDEGEASKKRKKIRDLQRAHKNEAAAVKDPFYIHQTFSTAKEVKQ</sequence>
<dbReference type="EMBL" id="OX465081">
    <property type="protein sequence ID" value="CAI9288461.1"/>
    <property type="molecule type" value="Genomic_DNA"/>
</dbReference>
<feature type="compositionally biased region" description="Acidic residues" evidence="1">
    <location>
        <begin position="65"/>
        <end position="83"/>
    </location>
</feature>
<proteinExistence type="predicted"/>
<protein>
    <submittedName>
        <fullName evidence="2">Uncharacterized protein</fullName>
    </submittedName>
</protein>
<reference evidence="2" key="1">
    <citation type="submission" date="2023-04" db="EMBL/GenBank/DDBJ databases">
        <authorList>
            <person name="Vijverberg K."/>
            <person name="Xiong W."/>
            <person name="Schranz E."/>
        </authorList>
    </citation>
    <scope>NUCLEOTIDE SEQUENCE</scope>
</reference>
<dbReference type="Proteomes" id="UP001177003">
    <property type="component" value="Chromosome 5"/>
</dbReference>
<feature type="region of interest" description="Disordered" evidence="1">
    <location>
        <begin position="36"/>
        <end position="83"/>
    </location>
</feature>
<dbReference type="AlphaFoldDB" id="A0AA36E9S5"/>